<reference evidence="2" key="1">
    <citation type="submission" date="2014-09" db="EMBL/GenBank/DDBJ databases">
        <authorList>
            <person name="Mudge J."/>
            <person name="Ramaraj T."/>
            <person name="Lindquist I.E."/>
            <person name="Bharti A.K."/>
            <person name="Sundararajan A."/>
            <person name="Cameron C.T."/>
            <person name="Woodward J.E."/>
            <person name="May G.D."/>
            <person name="Brubaker C."/>
            <person name="Broadhvest J."/>
            <person name="Wilkins T.A."/>
        </authorList>
    </citation>
    <scope>NUCLEOTIDE SEQUENCE</scope>
    <source>
        <strain evidence="2">cv. AKA8401</strain>
    </source>
</reference>
<gene>
    <name evidence="1" type="ORF">F383_29240</name>
</gene>
<name>A0A0B0P852_GOSAR</name>
<keyword evidence="2" id="KW-1185">Reference proteome</keyword>
<accession>A0A0B0P852</accession>
<evidence type="ECO:0000313" key="1">
    <source>
        <dbReference type="EMBL" id="KHG22858.1"/>
    </source>
</evidence>
<proteinExistence type="predicted"/>
<dbReference type="AlphaFoldDB" id="A0A0B0P852"/>
<evidence type="ECO:0000313" key="2">
    <source>
        <dbReference type="Proteomes" id="UP000032142"/>
    </source>
</evidence>
<dbReference type="EMBL" id="KN423072">
    <property type="protein sequence ID" value="KHG22858.1"/>
    <property type="molecule type" value="Genomic_DNA"/>
</dbReference>
<organism evidence="1 2">
    <name type="scientific">Gossypium arboreum</name>
    <name type="common">Tree cotton</name>
    <name type="synonym">Gossypium nanking</name>
    <dbReference type="NCBI Taxonomy" id="29729"/>
    <lineage>
        <taxon>Eukaryota</taxon>
        <taxon>Viridiplantae</taxon>
        <taxon>Streptophyta</taxon>
        <taxon>Embryophyta</taxon>
        <taxon>Tracheophyta</taxon>
        <taxon>Spermatophyta</taxon>
        <taxon>Magnoliopsida</taxon>
        <taxon>eudicotyledons</taxon>
        <taxon>Gunneridae</taxon>
        <taxon>Pentapetalae</taxon>
        <taxon>rosids</taxon>
        <taxon>malvids</taxon>
        <taxon>Malvales</taxon>
        <taxon>Malvaceae</taxon>
        <taxon>Malvoideae</taxon>
        <taxon>Gossypium</taxon>
    </lineage>
</organism>
<protein>
    <submittedName>
        <fullName evidence="1">Uncharacterized protein</fullName>
    </submittedName>
</protein>
<dbReference type="Proteomes" id="UP000032142">
    <property type="component" value="Unassembled WGS sequence"/>
</dbReference>
<sequence>MEQIKNGESYLHVSAMEQILATSLISLSYRADRKWRVLSPCIGYGADFSHQPHLSEVARERLKIQEAN</sequence>